<keyword evidence="8" id="KW-0804">Transcription</keyword>
<evidence type="ECO:0000256" key="1">
    <source>
        <dbReference type="ARBA" id="ARBA00004123"/>
    </source>
</evidence>
<dbReference type="SMART" id="SM00311">
    <property type="entry name" value="PWI"/>
    <property type="match status" value="1"/>
</dbReference>
<reference evidence="12 13" key="1">
    <citation type="submission" date="2020-03" db="EMBL/GenBank/DDBJ databases">
        <title>Draft Genome Sequence of Cudoniella acicularis.</title>
        <authorList>
            <person name="Buettner E."/>
            <person name="Kellner H."/>
        </authorList>
    </citation>
    <scope>NUCLEOTIDE SEQUENCE [LARGE SCALE GENOMIC DNA]</scope>
    <source>
        <strain evidence="12 13">DSM 108380</strain>
    </source>
</reference>
<feature type="compositionally biased region" description="Basic and acidic residues" evidence="10">
    <location>
        <begin position="781"/>
        <end position="795"/>
    </location>
</feature>
<feature type="compositionally biased region" description="Low complexity" evidence="10">
    <location>
        <begin position="758"/>
        <end position="771"/>
    </location>
</feature>
<dbReference type="InterPro" id="IPR052225">
    <property type="entry name" value="Ser/Arg_repetitive_matrix"/>
</dbReference>
<dbReference type="OrthoDB" id="163257at2759"/>
<dbReference type="Proteomes" id="UP000566819">
    <property type="component" value="Unassembled WGS sequence"/>
</dbReference>
<dbReference type="PANTHER" id="PTHR23148">
    <property type="entry name" value="SERINE/ARGININE REGULATED NUCLEAR MATRIX PROTEIN"/>
    <property type="match status" value="1"/>
</dbReference>
<comment type="subcellular location">
    <subcellularLocation>
        <location evidence="1">Nucleus</location>
    </subcellularLocation>
</comment>
<feature type="compositionally biased region" description="Basic residues" evidence="10">
    <location>
        <begin position="587"/>
        <end position="596"/>
    </location>
</feature>
<comment type="caution">
    <text evidence="12">The sequence shown here is derived from an EMBL/GenBank/DDBJ whole genome shotgun (WGS) entry which is preliminary data.</text>
</comment>
<dbReference type="GO" id="GO:0003723">
    <property type="term" value="F:RNA binding"/>
    <property type="evidence" value="ECO:0007669"/>
    <property type="project" value="TreeGrafter"/>
</dbReference>
<dbReference type="Pfam" id="PF09340">
    <property type="entry name" value="NuA4"/>
    <property type="match status" value="1"/>
</dbReference>
<keyword evidence="7" id="KW-0175">Coiled coil</keyword>
<evidence type="ECO:0000256" key="8">
    <source>
        <dbReference type="ARBA" id="ARBA00023163"/>
    </source>
</evidence>
<feature type="compositionally biased region" description="Basic and acidic residues" evidence="10">
    <location>
        <begin position="402"/>
        <end position="411"/>
    </location>
</feature>
<feature type="compositionally biased region" description="Basic and acidic residues" evidence="10">
    <location>
        <begin position="167"/>
        <end position="196"/>
    </location>
</feature>
<feature type="region of interest" description="Disordered" evidence="10">
    <location>
        <begin position="721"/>
        <end position="805"/>
    </location>
</feature>
<keyword evidence="9" id="KW-0539">Nucleus</keyword>
<feature type="region of interest" description="Disordered" evidence="10">
    <location>
        <begin position="587"/>
        <end position="640"/>
    </location>
</feature>
<evidence type="ECO:0000256" key="9">
    <source>
        <dbReference type="ARBA" id="ARBA00023242"/>
    </source>
</evidence>
<keyword evidence="5" id="KW-0156">Chromatin regulator</keyword>
<evidence type="ECO:0000256" key="3">
    <source>
        <dbReference type="ARBA" id="ARBA00018504"/>
    </source>
</evidence>
<feature type="compositionally biased region" description="Basic residues" evidence="10">
    <location>
        <begin position="260"/>
        <end position="294"/>
    </location>
</feature>
<keyword evidence="6" id="KW-0805">Transcription regulation</keyword>
<dbReference type="GO" id="GO:0048024">
    <property type="term" value="P:regulation of mRNA splicing, via spliceosome"/>
    <property type="evidence" value="ECO:0007669"/>
    <property type="project" value="TreeGrafter"/>
</dbReference>
<proteinExistence type="inferred from homology"/>
<dbReference type="PANTHER" id="PTHR23148:SF0">
    <property type="entry name" value="SERINE_ARGININE REPETITIVE MATRIX PROTEIN 1"/>
    <property type="match status" value="1"/>
</dbReference>
<protein>
    <recommendedName>
        <fullName evidence="3">Chromatin modification-related protein EAF6</fullName>
    </recommendedName>
</protein>
<feature type="compositionally biased region" description="Basic residues" evidence="10">
    <location>
        <begin position="355"/>
        <end position="375"/>
    </location>
</feature>
<feature type="compositionally biased region" description="Basic and acidic residues" evidence="10">
    <location>
        <begin position="491"/>
        <end position="532"/>
    </location>
</feature>
<dbReference type="EMBL" id="JAAMPI010002254">
    <property type="protein sequence ID" value="KAF4616209.1"/>
    <property type="molecule type" value="Genomic_DNA"/>
</dbReference>
<evidence type="ECO:0000313" key="12">
    <source>
        <dbReference type="EMBL" id="KAF4616209.1"/>
    </source>
</evidence>
<evidence type="ECO:0000256" key="7">
    <source>
        <dbReference type="ARBA" id="ARBA00023054"/>
    </source>
</evidence>
<evidence type="ECO:0000256" key="6">
    <source>
        <dbReference type="ARBA" id="ARBA00023015"/>
    </source>
</evidence>
<evidence type="ECO:0000256" key="5">
    <source>
        <dbReference type="ARBA" id="ARBA00022853"/>
    </source>
</evidence>
<comment type="similarity">
    <text evidence="2">Belongs to the EAF6 family.</text>
</comment>
<dbReference type="Pfam" id="PF01480">
    <property type="entry name" value="PWI"/>
    <property type="match status" value="1"/>
</dbReference>
<gene>
    <name evidence="12" type="ORF">G7Y89_g15196</name>
</gene>
<sequence>MASSVDAKLLKSTKFPPEFNQKVDMQKVNAEVMKKWIASKISEILGSEDDVVIELCFNLIEGTRYPDIKKMQIQLTGFLDKDTANFCKELWKLCLSAQSNPQGVPKELLEAKKLELIQEKIEAEKAAEVARKRRDEDQKREQELDTIRTRERGERGRGGGAMGGRGDSWRGGRGGRGDDRNRDYDRGPPRDFDRRGPRFSRSPPRRRNDSRDRGSFRGPPLREADTYVPRGRGGPRRDGRRNDRRRSSLSNSPAPGRSPSRSRSRSRTRSPPRRRYRSSSRSRSPPPRRRRSRSRSPDRRDSYRGRGARGRGRSPDRGTRRRRSTTPSDSSSRSPRPIKRRRVTSTSISSSPPPRRTRIRRNSSSRSRSRSRIRARSVSTSRSISPTPARKLSRTPSRTTSRSREPTEPRKTSPTPDDDAENRIRARRGREERRLTRSYSRSITPPRRRRRSRSRTASRNRRERKRRRSLRRYEANKRRRNTSSVSSPVDTRNKRADTEVASDRGSPRPETDSKNDGSTVPEEKKDPQKQASELREKLLREKIKKMRTSSTDSVSASANAKETIENYILDIASDKKRLVRALQARRVSPRAKHHLQTHPPPLHNTPPTKTTKMAENTAPVPAPSTQPNNNGADVPGQPFYDRTRQHLKDLLHKKRLLERSLQATEETIYKKETEYLEETPAGNIITGFESYTKGSGNAAPGGGRRRAQVLEGNRVFSRSSLSFGVGGQESPINTAQSTPMAAMAPTPLSTSFVKGDGSSNHPTPTSASSASRTGAGKKNKKNGEDSDGEGRETKKIRTNFGAVRK</sequence>
<dbReference type="SUPFAM" id="SSF101233">
    <property type="entry name" value="PWI domain"/>
    <property type="match status" value="1"/>
</dbReference>
<name>A0A8H4QSL6_9HELO</name>
<dbReference type="GO" id="GO:0005681">
    <property type="term" value="C:spliceosomal complex"/>
    <property type="evidence" value="ECO:0007669"/>
    <property type="project" value="TreeGrafter"/>
</dbReference>
<evidence type="ECO:0000256" key="4">
    <source>
        <dbReference type="ARBA" id="ARBA00022664"/>
    </source>
</evidence>
<feature type="compositionally biased region" description="Basic and acidic residues" evidence="10">
    <location>
        <begin position="206"/>
        <end position="225"/>
    </location>
</feature>
<feature type="compositionally biased region" description="Basic and acidic residues" evidence="10">
    <location>
        <begin position="127"/>
        <end position="157"/>
    </location>
</feature>
<dbReference type="Gene3D" id="1.20.1390.10">
    <property type="entry name" value="PWI domain"/>
    <property type="match status" value="1"/>
</dbReference>
<evidence type="ECO:0000313" key="13">
    <source>
        <dbReference type="Proteomes" id="UP000566819"/>
    </source>
</evidence>
<dbReference type="GO" id="GO:0006397">
    <property type="term" value="P:mRNA processing"/>
    <property type="evidence" value="ECO:0007669"/>
    <property type="project" value="UniProtKB-KW"/>
</dbReference>
<dbReference type="InterPro" id="IPR036483">
    <property type="entry name" value="PWI_dom_sf"/>
</dbReference>
<keyword evidence="4" id="KW-0507">mRNA processing</keyword>
<accession>A0A8H4QSL6</accession>
<feature type="compositionally biased region" description="Low complexity" evidence="10">
    <location>
        <begin position="376"/>
        <end position="400"/>
    </location>
</feature>
<evidence type="ECO:0000259" key="11">
    <source>
        <dbReference type="PROSITE" id="PS51025"/>
    </source>
</evidence>
<dbReference type="GO" id="GO:0000123">
    <property type="term" value="C:histone acetyltransferase complex"/>
    <property type="evidence" value="ECO:0007669"/>
    <property type="project" value="InterPro"/>
</dbReference>
<feature type="region of interest" description="Disordered" evidence="10">
    <location>
        <begin position="127"/>
        <end position="532"/>
    </location>
</feature>
<keyword evidence="13" id="KW-1185">Reference proteome</keyword>
<evidence type="ECO:0000256" key="2">
    <source>
        <dbReference type="ARBA" id="ARBA00010916"/>
    </source>
</evidence>
<dbReference type="PROSITE" id="PS51025">
    <property type="entry name" value="PWI"/>
    <property type="match status" value="1"/>
</dbReference>
<dbReference type="InterPro" id="IPR002483">
    <property type="entry name" value="PWI_dom"/>
</dbReference>
<dbReference type="GO" id="GO:0006325">
    <property type="term" value="P:chromatin organization"/>
    <property type="evidence" value="ECO:0007669"/>
    <property type="project" value="UniProtKB-KW"/>
</dbReference>
<feature type="compositionally biased region" description="Basic residues" evidence="10">
    <location>
        <begin position="446"/>
        <end position="470"/>
    </location>
</feature>
<feature type="compositionally biased region" description="Polar residues" evidence="10">
    <location>
        <begin position="730"/>
        <end position="739"/>
    </location>
</feature>
<feature type="compositionally biased region" description="Low complexity" evidence="10">
    <location>
        <begin position="325"/>
        <end position="335"/>
    </location>
</feature>
<dbReference type="AlphaFoldDB" id="A0A8H4QSL6"/>
<feature type="compositionally biased region" description="Basic and acidic residues" evidence="10">
    <location>
        <begin position="295"/>
        <end position="304"/>
    </location>
</feature>
<evidence type="ECO:0000256" key="10">
    <source>
        <dbReference type="SAM" id="MobiDB-lite"/>
    </source>
</evidence>
<organism evidence="12 13">
    <name type="scientific">Cudoniella acicularis</name>
    <dbReference type="NCBI Taxonomy" id="354080"/>
    <lineage>
        <taxon>Eukaryota</taxon>
        <taxon>Fungi</taxon>
        <taxon>Dikarya</taxon>
        <taxon>Ascomycota</taxon>
        <taxon>Pezizomycotina</taxon>
        <taxon>Leotiomycetes</taxon>
        <taxon>Helotiales</taxon>
        <taxon>Tricladiaceae</taxon>
        <taxon>Cudoniella</taxon>
    </lineage>
</organism>
<dbReference type="InterPro" id="IPR015418">
    <property type="entry name" value="Eaf6"/>
</dbReference>
<feature type="compositionally biased region" description="Basic and acidic residues" evidence="10">
    <location>
        <begin position="421"/>
        <end position="435"/>
    </location>
</feature>
<feature type="domain" description="PWI" evidence="11">
    <location>
        <begin position="12"/>
        <end position="111"/>
    </location>
</feature>